<dbReference type="Proteomes" id="UP000033865">
    <property type="component" value="Unassembled WGS sequence"/>
</dbReference>
<keyword evidence="2 7" id="KW-0436">Ligase</keyword>
<sequence length="444" mass="50835">MNTCFVSDLSKRLGEEVELKGWAYNFRSSGKIFFLQLRDGSGRVQIVYGKPDVSEAVWEALSSLRIESSVIVRGKVKEDARSPSGVELTGVALEIVSLAAEDYPISKKEHGPDFLLEHRHLWLRSESQWAVLHVRDCIIRATYDHLRSRGFVKFDTPILTPTACEGTTELFEMDYFDMGKGEPSAVNTDGTKAYLAQSGQLYLEAGIMSLGRAFDFGPVFRAEKSKTRRHLTEFWMMDAEAAFVEHEENMRVQEELVIEIVRRVLCECAHELRILERHVEPLQNIQAPFFRMTHAEAVAKLREMGSNIGEKDDLGADDETMLTQAFDRPIFIEKYPAEVKAFYMKRDPNDPSRALNNDLLAPEGYGEIIGGSQREDDYETLKRRIEEHHLPMSAFEWYLDLRRWGSVPHSGFGFGLERIVAWICGLHHVRETIPFPRMMNRLTP</sequence>
<dbReference type="GO" id="GO:0006421">
    <property type="term" value="P:asparaginyl-tRNA aminoacylation"/>
    <property type="evidence" value="ECO:0007669"/>
    <property type="project" value="UniProtKB-UniRule"/>
</dbReference>
<dbReference type="SUPFAM" id="SSF50249">
    <property type="entry name" value="Nucleic acid-binding proteins"/>
    <property type="match status" value="1"/>
</dbReference>
<dbReference type="PROSITE" id="PS50862">
    <property type="entry name" value="AA_TRNA_LIGASE_II"/>
    <property type="match status" value="1"/>
</dbReference>
<dbReference type="SUPFAM" id="SSF55681">
    <property type="entry name" value="Class II aaRS and biotin synthetases"/>
    <property type="match status" value="1"/>
</dbReference>
<evidence type="ECO:0000313" key="9">
    <source>
        <dbReference type="EMBL" id="KKW36995.1"/>
    </source>
</evidence>
<dbReference type="InterPro" id="IPR002312">
    <property type="entry name" value="Asp/Asn-tRNA-synth_IIb"/>
</dbReference>
<keyword evidence="6 7" id="KW-0030">Aminoacyl-tRNA synthetase</keyword>
<keyword evidence="7" id="KW-0963">Cytoplasm</keyword>
<evidence type="ECO:0000256" key="5">
    <source>
        <dbReference type="ARBA" id="ARBA00022917"/>
    </source>
</evidence>
<dbReference type="NCBIfam" id="TIGR00457">
    <property type="entry name" value="asnS"/>
    <property type="match status" value="1"/>
</dbReference>
<protein>
    <recommendedName>
        <fullName evidence="7">Asparagine--tRNA ligase</fullName>
        <ecNumber evidence="7">6.1.1.22</ecNumber>
    </recommendedName>
    <alternativeName>
        <fullName evidence="7">Asparaginyl-tRNA synthetase</fullName>
        <shortName evidence="7">AsnRS</shortName>
    </alternativeName>
</protein>
<evidence type="ECO:0000256" key="4">
    <source>
        <dbReference type="ARBA" id="ARBA00022840"/>
    </source>
</evidence>
<evidence type="ECO:0000256" key="1">
    <source>
        <dbReference type="ARBA" id="ARBA00008226"/>
    </source>
</evidence>
<dbReference type="GO" id="GO:0005524">
    <property type="term" value="F:ATP binding"/>
    <property type="evidence" value="ECO:0007669"/>
    <property type="project" value="UniProtKB-UniRule"/>
</dbReference>
<reference evidence="9 10" key="1">
    <citation type="journal article" date="2015" name="Nature">
        <title>rRNA introns, odd ribosomes, and small enigmatic genomes across a large radiation of phyla.</title>
        <authorList>
            <person name="Brown C.T."/>
            <person name="Hug L.A."/>
            <person name="Thomas B.C."/>
            <person name="Sharon I."/>
            <person name="Castelle C.J."/>
            <person name="Singh A."/>
            <person name="Wilkins M.J."/>
            <person name="Williams K.H."/>
            <person name="Banfield J.F."/>
        </authorList>
    </citation>
    <scope>NUCLEOTIDE SEQUENCE [LARGE SCALE GENOMIC DNA]</scope>
</reference>
<dbReference type="InterPro" id="IPR006195">
    <property type="entry name" value="aa-tRNA-synth_II"/>
</dbReference>
<comment type="similarity">
    <text evidence="1 7">Belongs to the class-II aminoacyl-tRNA synthetase family.</text>
</comment>
<organism evidence="9 10">
    <name type="scientific">Candidatus Uhrbacteria bacterium GW2011_GWC2_53_7</name>
    <dbReference type="NCBI Taxonomy" id="1618986"/>
    <lineage>
        <taxon>Bacteria</taxon>
        <taxon>Candidatus Uhriibacteriota</taxon>
    </lineage>
</organism>
<comment type="caution">
    <text evidence="9">The sequence shown here is derived from an EMBL/GenBank/DDBJ whole genome shotgun (WGS) entry which is preliminary data.</text>
</comment>
<dbReference type="EC" id="6.1.1.22" evidence="7"/>
<comment type="subunit">
    <text evidence="7">Homodimer.</text>
</comment>
<evidence type="ECO:0000256" key="3">
    <source>
        <dbReference type="ARBA" id="ARBA00022741"/>
    </source>
</evidence>
<dbReference type="PANTHER" id="PTHR22594:SF34">
    <property type="entry name" value="ASPARAGINE--TRNA LIGASE, MITOCHONDRIAL-RELATED"/>
    <property type="match status" value="1"/>
</dbReference>
<dbReference type="GO" id="GO:0004816">
    <property type="term" value="F:asparagine-tRNA ligase activity"/>
    <property type="evidence" value="ECO:0007669"/>
    <property type="project" value="UniProtKB-UniRule"/>
</dbReference>
<dbReference type="HAMAP" id="MF_00534">
    <property type="entry name" value="Asn_tRNA_synth"/>
    <property type="match status" value="1"/>
</dbReference>
<dbReference type="PRINTS" id="PR01042">
    <property type="entry name" value="TRNASYNTHASP"/>
</dbReference>
<accession>A0A0G1Y1G2</accession>
<dbReference type="InterPro" id="IPR004522">
    <property type="entry name" value="Asn-tRNA-ligase"/>
</dbReference>
<dbReference type="Pfam" id="PF00152">
    <property type="entry name" value="tRNA-synt_2"/>
    <property type="match status" value="1"/>
</dbReference>
<proteinExistence type="inferred from homology"/>
<dbReference type="PATRIC" id="fig|1618986.3.peg.82"/>
<keyword evidence="4 7" id="KW-0067">ATP-binding</keyword>
<dbReference type="AlphaFoldDB" id="A0A0G1Y1G2"/>
<dbReference type="Gene3D" id="2.40.50.140">
    <property type="entry name" value="Nucleic acid-binding proteins"/>
    <property type="match status" value="1"/>
</dbReference>
<dbReference type="InterPro" id="IPR012340">
    <property type="entry name" value="NA-bd_OB-fold"/>
</dbReference>
<dbReference type="InterPro" id="IPR045864">
    <property type="entry name" value="aa-tRNA-synth_II/BPL/LPL"/>
</dbReference>
<dbReference type="NCBIfam" id="NF003037">
    <property type="entry name" value="PRK03932.1"/>
    <property type="match status" value="1"/>
</dbReference>
<dbReference type="GO" id="GO:0005737">
    <property type="term" value="C:cytoplasm"/>
    <property type="evidence" value="ECO:0007669"/>
    <property type="project" value="UniProtKB-SubCell"/>
</dbReference>
<gene>
    <name evidence="7" type="primary">asnS</name>
    <name evidence="9" type="ORF">UY82_C0005G0005</name>
</gene>
<dbReference type="Gene3D" id="3.30.930.10">
    <property type="entry name" value="Bira Bifunctional Protein, Domain 2"/>
    <property type="match status" value="1"/>
</dbReference>
<dbReference type="CDD" id="cd00776">
    <property type="entry name" value="AsxRS_core"/>
    <property type="match status" value="1"/>
</dbReference>
<dbReference type="PANTHER" id="PTHR22594">
    <property type="entry name" value="ASPARTYL/LYSYL-TRNA SYNTHETASE"/>
    <property type="match status" value="1"/>
</dbReference>
<dbReference type="InterPro" id="IPR004365">
    <property type="entry name" value="NA-bd_OB_tRNA"/>
</dbReference>
<feature type="domain" description="Aminoacyl-transfer RNA synthetases class-II family profile" evidence="8">
    <location>
        <begin position="132"/>
        <end position="444"/>
    </location>
</feature>
<comment type="subcellular location">
    <subcellularLocation>
        <location evidence="7">Cytoplasm</location>
    </subcellularLocation>
</comment>
<evidence type="ECO:0000313" key="10">
    <source>
        <dbReference type="Proteomes" id="UP000033865"/>
    </source>
</evidence>
<dbReference type="EMBL" id="LCRN01000005">
    <property type="protein sequence ID" value="KKW36995.1"/>
    <property type="molecule type" value="Genomic_DNA"/>
</dbReference>
<name>A0A0G1Y1G2_9BACT</name>
<keyword evidence="3 7" id="KW-0547">Nucleotide-binding</keyword>
<keyword evidence="5 7" id="KW-0648">Protein biosynthesis</keyword>
<dbReference type="GO" id="GO:0003676">
    <property type="term" value="F:nucleic acid binding"/>
    <property type="evidence" value="ECO:0007669"/>
    <property type="project" value="InterPro"/>
</dbReference>
<evidence type="ECO:0000256" key="7">
    <source>
        <dbReference type="HAMAP-Rule" id="MF_00534"/>
    </source>
</evidence>
<dbReference type="Pfam" id="PF01336">
    <property type="entry name" value="tRNA_anti-codon"/>
    <property type="match status" value="1"/>
</dbReference>
<comment type="catalytic activity">
    <reaction evidence="7">
        <text>tRNA(Asn) + L-asparagine + ATP = L-asparaginyl-tRNA(Asn) + AMP + diphosphate + H(+)</text>
        <dbReference type="Rhea" id="RHEA:11180"/>
        <dbReference type="Rhea" id="RHEA-COMP:9659"/>
        <dbReference type="Rhea" id="RHEA-COMP:9674"/>
        <dbReference type="ChEBI" id="CHEBI:15378"/>
        <dbReference type="ChEBI" id="CHEBI:30616"/>
        <dbReference type="ChEBI" id="CHEBI:33019"/>
        <dbReference type="ChEBI" id="CHEBI:58048"/>
        <dbReference type="ChEBI" id="CHEBI:78442"/>
        <dbReference type="ChEBI" id="CHEBI:78515"/>
        <dbReference type="ChEBI" id="CHEBI:456215"/>
        <dbReference type="EC" id="6.1.1.22"/>
    </reaction>
</comment>
<dbReference type="InterPro" id="IPR004364">
    <property type="entry name" value="Aa-tRNA-synt_II"/>
</dbReference>
<evidence type="ECO:0000256" key="2">
    <source>
        <dbReference type="ARBA" id="ARBA00022598"/>
    </source>
</evidence>
<evidence type="ECO:0000259" key="8">
    <source>
        <dbReference type="PROSITE" id="PS50862"/>
    </source>
</evidence>
<evidence type="ECO:0000256" key="6">
    <source>
        <dbReference type="ARBA" id="ARBA00023146"/>
    </source>
</evidence>